<dbReference type="STRING" id="157652.A0A371HHF6"/>
<keyword evidence="1" id="KW-0472">Membrane</keyword>
<proteinExistence type="predicted"/>
<dbReference type="EMBL" id="QJKJ01002584">
    <property type="protein sequence ID" value="RDY02200.1"/>
    <property type="molecule type" value="Genomic_DNA"/>
</dbReference>
<accession>A0A371HHF6</accession>
<keyword evidence="3" id="KW-1185">Reference proteome</keyword>
<protein>
    <recommendedName>
        <fullName evidence="4">Copia protein</fullName>
    </recommendedName>
</protein>
<dbReference type="AlphaFoldDB" id="A0A371HHF6"/>
<sequence length="193" mass="21832">MKNIPYASTIGSLMYAQVCTRLDVAYAVGVLERYQKSCKQSNEIYSRDEERHAHVIAYSNSNYVGYIDSRKSTFGYIFMLVVLGYFWAPNYVDKSPILSSPLIGGAISWRSAKQTLISISIMEAQFVSYFEATSHVVGSISKPLKLYYDNSTTIFIAKNNKSGSQSKHINIKYLAIIEYVKENKWSLNISILS</sequence>
<keyword evidence="1" id="KW-0812">Transmembrane</keyword>
<name>A0A371HHF6_MUCPR</name>
<dbReference type="PANTHER" id="PTHR11439">
    <property type="entry name" value="GAG-POL-RELATED RETROTRANSPOSON"/>
    <property type="match status" value="1"/>
</dbReference>
<evidence type="ECO:0000313" key="2">
    <source>
        <dbReference type="EMBL" id="RDY02200.1"/>
    </source>
</evidence>
<feature type="transmembrane region" description="Helical" evidence="1">
    <location>
        <begin position="73"/>
        <end position="92"/>
    </location>
</feature>
<gene>
    <name evidence="2" type="ORF">CR513_14378</name>
</gene>
<feature type="non-terminal residue" evidence="2">
    <location>
        <position position="1"/>
    </location>
</feature>
<organism evidence="2 3">
    <name type="scientific">Mucuna pruriens</name>
    <name type="common">Velvet bean</name>
    <name type="synonym">Dolichos pruriens</name>
    <dbReference type="NCBI Taxonomy" id="157652"/>
    <lineage>
        <taxon>Eukaryota</taxon>
        <taxon>Viridiplantae</taxon>
        <taxon>Streptophyta</taxon>
        <taxon>Embryophyta</taxon>
        <taxon>Tracheophyta</taxon>
        <taxon>Spermatophyta</taxon>
        <taxon>Magnoliopsida</taxon>
        <taxon>eudicotyledons</taxon>
        <taxon>Gunneridae</taxon>
        <taxon>Pentapetalae</taxon>
        <taxon>rosids</taxon>
        <taxon>fabids</taxon>
        <taxon>Fabales</taxon>
        <taxon>Fabaceae</taxon>
        <taxon>Papilionoideae</taxon>
        <taxon>50 kb inversion clade</taxon>
        <taxon>NPAAA clade</taxon>
        <taxon>indigoferoid/millettioid clade</taxon>
        <taxon>Phaseoleae</taxon>
        <taxon>Mucuna</taxon>
    </lineage>
</organism>
<dbReference type="CDD" id="cd09272">
    <property type="entry name" value="RNase_HI_RT_Ty1"/>
    <property type="match status" value="1"/>
</dbReference>
<comment type="caution">
    <text evidence="2">The sequence shown here is derived from an EMBL/GenBank/DDBJ whole genome shotgun (WGS) entry which is preliminary data.</text>
</comment>
<keyword evidence="1" id="KW-1133">Transmembrane helix</keyword>
<dbReference type="Proteomes" id="UP000257109">
    <property type="component" value="Unassembled WGS sequence"/>
</dbReference>
<evidence type="ECO:0008006" key="4">
    <source>
        <dbReference type="Google" id="ProtNLM"/>
    </source>
</evidence>
<evidence type="ECO:0000256" key="1">
    <source>
        <dbReference type="SAM" id="Phobius"/>
    </source>
</evidence>
<evidence type="ECO:0000313" key="3">
    <source>
        <dbReference type="Proteomes" id="UP000257109"/>
    </source>
</evidence>
<dbReference type="PANTHER" id="PTHR11439:SF467">
    <property type="entry name" value="INTEGRASE CATALYTIC DOMAIN-CONTAINING PROTEIN"/>
    <property type="match status" value="1"/>
</dbReference>
<dbReference type="OrthoDB" id="1645289at2759"/>
<reference evidence="2" key="1">
    <citation type="submission" date="2018-05" db="EMBL/GenBank/DDBJ databases">
        <title>Draft genome of Mucuna pruriens seed.</title>
        <authorList>
            <person name="Nnadi N.E."/>
            <person name="Vos R."/>
            <person name="Hasami M.H."/>
            <person name="Devisetty U.K."/>
            <person name="Aguiy J.C."/>
        </authorList>
    </citation>
    <scope>NUCLEOTIDE SEQUENCE [LARGE SCALE GENOMIC DNA]</scope>
    <source>
        <strain evidence="2">JCA_2017</strain>
    </source>
</reference>